<feature type="region of interest" description="Disordered" evidence="1">
    <location>
        <begin position="1"/>
        <end position="20"/>
    </location>
</feature>
<evidence type="ECO:0000313" key="2">
    <source>
        <dbReference type="EMBL" id="MBB4924232.1"/>
    </source>
</evidence>
<feature type="compositionally biased region" description="Low complexity" evidence="1">
    <location>
        <begin position="289"/>
        <end position="306"/>
    </location>
</feature>
<feature type="compositionally biased region" description="Gly residues" evidence="1">
    <location>
        <begin position="32"/>
        <end position="46"/>
    </location>
</feature>
<comment type="caution">
    <text evidence="2">The sequence shown here is derived from an EMBL/GenBank/DDBJ whole genome shotgun (WGS) entry which is preliminary data.</text>
</comment>
<sequence length="361" mass="37592">MARSHRGLGRAGQGMATARVAGPARVGVRLTGPGGAGSTPGAGGGRGGASCSGRVLTCAHLCPLVAGACRQFARGCGSARRRGPGGPGDAAASVPRGWWPSSGRACGCPPGLESLFGHVGMAMPQLGKWGDGLRAGREAVVPCDDWVAGVAAVRSRRSARRRGRERVCLPGWPVGGSRIPSLGPPRWRAPRIGRVALGAHGAHRASPPAARRWERAAGSEAGLGGPDDEARGRRGRRRPPGRGWTPSPPVLTGPQSSGGEHRVDPGRCRPRRAVRAVEGKARPARQPTPARGPALDAPAARRPAPARQHRSPRPPAPAPVRPRAAHSRTTTAKSPRCCPNSPVHRRIRPSLPRITRPRPRP</sequence>
<reference evidence="2 3" key="1">
    <citation type="submission" date="2020-08" db="EMBL/GenBank/DDBJ databases">
        <title>Sequencing the genomes of 1000 actinobacteria strains.</title>
        <authorList>
            <person name="Klenk H.-P."/>
        </authorList>
    </citation>
    <scope>NUCLEOTIDE SEQUENCE [LARGE SCALE GENOMIC DNA]</scope>
    <source>
        <strain evidence="2 3">DSM 41654</strain>
    </source>
</reference>
<protein>
    <submittedName>
        <fullName evidence="2">Uncharacterized protein</fullName>
    </submittedName>
</protein>
<accession>A0A7W7R2H5</accession>
<feature type="region of interest" description="Disordered" evidence="1">
    <location>
        <begin position="27"/>
        <end position="46"/>
    </location>
</feature>
<gene>
    <name evidence="2" type="ORF">FHR34_003225</name>
</gene>
<dbReference type="AlphaFoldDB" id="A0A7W7R2H5"/>
<feature type="region of interest" description="Disordered" evidence="1">
    <location>
        <begin position="199"/>
        <end position="361"/>
    </location>
</feature>
<proteinExistence type="predicted"/>
<dbReference type="EMBL" id="JACHJV010000001">
    <property type="protein sequence ID" value="MBB4924232.1"/>
    <property type="molecule type" value="Genomic_DNA"/>
</dbReference>
<name>A0A7W7R2H5_KITKI</name>
<dbReference type="Proteomes" id="UP000540506">
    <property type="component" value="Unassembled WGS sequence"/>
</dbReference>
<evidence type="ECO:0000313" key="3">
    <source>
        <dbReference type="Proteomes" id="UP000540506"/>
    </source>
</evidence>
<organism evidence="2 3">
    <name type="scientific">Kitasatospora kifunensis</name>
    <name type="common">Streptomyces kifunensis</name>
    <dbReference type="NCBI Taxonomy" id="58351"/>
    <lineage>
        <taxon>Bacteria</taxon>
        <taxon>Bacillati</taxon>
        <taxon>Actinomycetota</taxon>
        <taxon>Actinomycetes</taxon>
        <taxon>Kitasatosporales</taxon>
        <taxon>Streptomycetaceae</taxon>
        <taxon>Kitasatospora</taxon>
    </lineage>
</organism>
<keyword evidence="3" id="KW-1185">Reference proteome</keyword>
<evidence type="ECO:0000256" key="1">
    <source>
        <dbReference type="SAM" id="MobiDB-lite"/>
    </source>
</evidence>